<evidence type="ECO:0000313" key="2">
    <source>
        <dbReference type="EMBL" id="KFN47039.1"/>
    </source>
</evidence>
<evidence type="ECO:0000256" key="1">
    <source>
        <dbReference type="SAM" id="SignalP"/>
    </source>
</evidence>
<feature type="chain" id="PRO_5001869482" description="Porin domain-containing protein" evidence="1">
    <location>
        <begin position="22"/>
        <end position="363"/>
    </location>
</feature>
<proteinExistence type="predicted"/>
<dbReference type="Gene3D" id="2.40.160.10">
    <property type="entry name" value="Porin"/>
    <property type="match status" value="1"/>
</dbReference>
<protein>
    <recommendedName>
        <fullName evidence="4">Porin domain-containing protein</fullName>
    </recommendedName>
</protein>
<dbReference type="InterPro" id="IPR023614">
    <property type="entry name" value="Porin_dom_sf"/>
</dbReference>
<reference evidence="2 3" key="1">
    <citation type="submission" date="2013-09" db="EMBL/GenBank/DDBJ databases">
        <title>Genome sequencing of Arenimonas metalli.</title>
        <authorList>
            <person name="Chen F."/>
            <person name="Wang G."/>
        </authorList>
    </citation>
    <scope>NUCLEOTIDE SEQUENCE [LARGE SCALE GENOMIC DNA]</scope>
    <source>
        <strain evidence="2 3">CF5-1</strain>
    </source>
</reference>
<keyword evidence="3" id="KW-1185">Reference proteome</keyword>
<dbReference type="eggNOG" id="COG2960">
    <property type="taxonomic scope" value="Bacteria"/>
</dbReference>
<name>A0A091B888_9GAMM</name>
<dbReference type="AlphaFoldDB" id="A0A091B888"/>
<feature type="signal peptide" evidence="1">
    <location>
        <begin position="1"/>
        <end position="21"/>
    </location>
</feature>
<keyword evidence="1" id="KW-0732">Signal</keyword>
<organism evidence="2 3">
    <name type="scientific">Arenimonas metalli CF5-1</name>
    <dbReference type="NCBI Taxonomy" id="1384056"/>
    <lineage>
        <taxon>Bacteria</taxon>
        <taxon>Pseudomonadati</taxon>
        <taxon>Pseudomonadota</taxon>
        <taxon>Gammaproteobacteria</taxon>
        <taxon>Lysobacterales</taxon>
        <taxon>Lysobacteraceae</taxon>
        <taxon>Arenimonas</taxon>
    </lineage>
</organism>
<dbReference type="RefSeq" id="WP_034211174.1">
    <property type="nucleotide sequence ID" value="NZ_AVCK01000012.1"/>
</dbReference>
<dbReference type="STRING" id="1384056.N787_01695"/>
<evidence type="ECO:0000313" key="3">
    <source>
        <dbReference type="Proteomes" id="UP000029393"/>
    </source>
</evidence>
<dbReference type="PATRIC" id="fig|1384056.3.peg.967"/>
<dbReference type="Proteomes" id="UP000029393">
    <property type="component" value="Unassembled WGS sequence"/>
</dbReference>
<dbReference type="EMBL" id="AVCK01000012">
    <property type="protein sequence ID" value="KFN47039.1"/>
    <property type="molecule type" value="Genomic_DNA"/>
</dbReference>
<sequence>MNRSNVSLLLASLLAAPLAVAAPPETDEPTDDTPVIFHFAGYGDVTVTDTQGEAGTLGAVTFAPIFHLQVGERFLIEAEAEFEADDRGDQAAGLEYATATWLLGDSSAVVVGKFLSPVGYFFQNLHPSWINKLASVPAGFGHGGAAPLTDVGIQLRGGRALADGHQLNYALYVANGPRLGLEGMEGLDLDVEGSSTNRDGERVWGGRVGWLPRPGLELGASLTRGDVVLDPGEMGIGMAEPARAYRVEGVDVAWQASRAVSLRGEWIRQRVGDAPMSLAPDGATWRAWYVQGAYRFGADRWETVLRVGDSLSPHGESTFQQTALGLNYLFRPGTQLKLSWEINDSDNAEAEADRVLLQLAHGF</sequence>
<evidence type="ECO:0008006" key="4">
    <source>
        <dbReference type="Google" id="ProtNLM"/>
    </source>
</evidence>
<accession>A0A091B888</accession>
<comment type="caution">
    <text evidence="2">The sequence shown here is derived from an EMBL/GenBank/DDBJ whole genome shotgun (WGS) entry which is preliminary data.</text>
</comment>
<gene>
    <name evidence="2" type="ORF">N787_01695</name>
</gene>
<dbReference type="SUPFAM" id="SSF56935">
    <property type="entry name" value="Porins"/>
    <property type="match status" value="1"/>
</dbReference>